<feature type="region of interest" description="Disordered" evidence="1">
    <location>
        <begin position="156"/>
        <end position="181"/>
    </location>
</feature>
<name>K3WJW9_GLOUD</name>
<dbReference type="eggNOG" id="ENOG502S39F">
    <property type="taxonomic scope" value="Eukaryota"/>
</dbReference>
<dbReference type="Gene3D" id="3.30.300.20">
    <property type="match status" value="1"/>
</dbReference>
<feature type="compositionally biased region" description="Acidic residues" evidence="1">
    <location>
        <begin position="57"/>
        <end position="67"/>
    </location>
</feature>
<dbReference type="EnsemblProtists" id="PYU1_T005261">
    <property type="protein sequence ID" value="PYU1_T005261"/>
    <property type="gene ID" value="PYU1_G005250"/>
</dbReference>
<evidence type="ECO:0000313" key="3">
    <source>
        <dbReference type="Proteomes" id="UP000019132"/>
    </source>
</evidence>
<feature type="compositionally biased region" description="Low complexity" evidence="1">
    <location>
        <begin position="15"/>
        <end position="28"/>
    </location>
</feature>
<dbReference type="EMBL" id="GL376633">
    <property type="status" value="NOT_ANNOTATED_CDS"/>
    <property type="molecule type" value="Genomic_DNA"/>
</dbReference>
<dbReference type="VEuPathDB" id="FungiDB:PYU1_G005250"/>
<keyword evidence="3" id="KW-1185">Reference proteome</keyword>
<sequence>MLHTSGRVLRRALQRALAASTQQQQQRTFHASARRSGPSSSSATASTAKKTQAVFGADDDGNDDEADQKEIEAWFNQMQQESKKGSRFTAEDDHMDLEDDDDDDDDDDDVNDKETEEFLSEVDDLFTLEPEEFERRMQTYDKRQANTARRTTAVFGEDTDEDVDEDAAGQYEDENNEDEHEIDRATERIPKKKLLKVLDEFQPSGARIGKNAESISLPKTKNSAPLEKKPKKVNVDRVSYRQDRVELSVTNFVQSLLLQDSDSNATNVVANIVEASVAPDLRRVVLFWEPQRLNSENQTISKRKVVGIEKRLQSQERWIRMQVTRHLNLKYSPNVQFKQRRSAKSDEARAAFDREMDWLNRF</sequence>
<evidence type="ECO:0000256" key="1">
    <source>
        <dbReference type="SAM" id="MobiDB-lite"/>
    </source>
</evidence>
<dbReference type="InterPro" id="IPR023799">
    <property type="entry name" value="RbfA_dom_sf"/>
</dbReference>
<dbReference type="InParanoid" id="K3WJW9"/>
<dbReference type="OMA" id="WEPVRLN"/>
<reference evidence="3" key="2">
    <citation type="submission" date="2010-04" db="EMBL/GenBank/DDBJ databases">
        <authorList>
            <person name="Buell R."/>
            <person name="Hamilton J."/>
            <person name="Hostetler J."/>
        </authorList>
    </citation>
    <scope>NUCLEOTIDE SEQUENCE [LARGE SCALE GENOMIC DNA]</scope>
    <source>
        <strain evidence="3">DAOM:BR144</strain>
    </source>
</reference>
<protein>
    <recommendedName>
        <fullName evidence="4">Ribosome-binding factor A</fullName>
    </recommendedName>
</protein>
<feature type="compositionally biased region" description="Low complexity" evidence="1">
    <location>
        <begin position="34"/>
        <end position="48"/>
    </location>
</feature>
<dbReference type="SUPFAM" id="SSF89919">
    <property type="entry name" value="Ribosome-binding factor A, RbfA"/>
    <property type="match status" value="1"/>
</dbReference>
<evidence type="ECO:0000313" key="2">
    <source>
        <dbReference type="EnsemblProtists" id="PYU1_T005261"/>
    </source>
</evidence>
<reference evidence="3" key="1">
    <citation type="journal article" date="2010" name="Genome Biol.">
        <title>Genome sequence of the necrotrophic plant pathogen Pythium ultimum reveals original pathogenicity mechanisms and effector repertoire.</title>
        <authorList>
            <person name="Levesque C.A."/>
            <person name="Brouwer H."/>
            <person name="Cano L."/>
            <person name="Hamilton J.P."/>
            <person name="Holt C."/>
            <person name="Huitema E."/>
            <person name="Raffaele S."/>
            <person name="Robideau G.P."/>
            <person name="Thines M."/>
            <person name="Win J."/>
            <person name="Zerillo M.M."/>
            <person name="Beakes G.W."/>
            <person name="Boore J.L."/>
            <person name="Busam D."/>
            <person name="Dumas B."/>
            <person name="Ferriera S."/>
            <person name="Fuerstenberg S.I."/>
            <person name="Gachon C.M."/>
            <person name="Gaulin E."/>
            <person name="Govers F."/>
            <person name="Grenville-Briggs L."/>
            <person name="Horner N."/>
            <person name="Hostetler J."/>
            <person name="Jiang R.H."/>
            <person name="Johnson J."/>
            <person name="Krajaejun T."/>
            <person name="Lin H."/>
            <person name="Meijer H.J."/>
            <person name="Moore B."/>
            <person name="Morris P."/>
            <person name="Phuntmart V."/>
            <person name="Puiu D."/>
            <person name="Shetty J."/>
            <person name="Stajich J.E."/>
            <person name="Tripathy S."/>
            <person name="Wawra S."/>
            <person name="van West P."/>
            <person name="Whitty B.R."/>
            <person name="Coutinho P.M."/>
            <person name="Henrissat B."/>
            <person name="Martin F."/>
            <person name="Thomas P.D."/>
            <person name="Tyler B.M."/>
            <person name="De Vries R.P."/>
            <person name="Kamoun S."/>
            <person name="Yandell M."/>
            <person name="Tisserat N."/>
            <person name="Buell C.R."/>
        </authorList>
    </citation>
    <scope>NUCLEOTIDE SEQUENCE</scope>
    <source>
        <strain evidence="3">DAOM:BR144</strain>
    </source>
</reference>
<evidence type="ECO:0008006" key="4">
    <source>
        <dbReference type="Google" id="ProtNLM"/>
    </source>
</evidence>
<reference evidence="2" key="3">
    <citation type="submission" date="2015-02" db="UniProtKB">
        <authorList>
            <consortium name="EnsemblProtists"/>
        </authorList>
    </citation>
    <scope>IDENTIFICATION</scope>
    <source>
        <strain evidence="2">DAOM BR144</strain>
    </source>
</reference>
<accession>K3WJW9</accession>
<feature type="compositionally biased region" description="Acidic residues" evidence="1">
    <location>
        <begin position="157"/>
        <end position="180"/>
    </location>
</feature>
<dbReference type="Proteomes" id="UP000019132">
    <property type="component" value="Unassembled WGS sequence"/>
</dbReference>
<dbReference type="HOGENOM" id="CLU_907531_0_0_1"/>
<proteinExistence type="predicted"/>
<feature type="compositionally biased region" description="Basic and acidic residues" evidence="1">
    <location>
        <begin position="81"/>
        <end position="92"/>
    </location>
</feature>
<dbReference type="InterPro" id="IPR015946">
    <property type="entry name" value="KH_dom-like_a/b"/>
</dbReference>
<feature type="compositionally biased region" description="Acidic residues" evidence="1">
    <location>
        <begin position="93"/>
        <end position="117"/>
    </location>
</feature>
<organism evidence="2 3">
    <name type="scientific">Globisporangium ultimum (strain ATCC 200006 / CBS 805.95 / DAOM BR144)</name>
    <name type="common">Pythium ultimum</name>
    <dbReference type="NCBI Taxonomy" id="431595"/>
    <lineage>
        <taxon>Eukaryota</taxon>
        <taxon>Sar</taxon>
        <taxon>Stramenopiles</taxon>
        <taxon>Oomycota</taxon>
        <taxon>Peronosporomycetes</taxon>
        <taxon>Pythiales</taxon>
        <taxon>Pythiaceae</taxon>
        <taxon>Globisporangium</taxon>
    </lineage>
</organism>
<dbReference type="AlphaFoldDB" id="K3WJW9"/>
<feature type="region of interest" description="Disordered" evidence="1">
    <location>
        <begin position="15"/>
        <end position="117"/>
    </location>
</feature>